<evidence type="ECO:0000313" key="2">
    <source>
        <dbReference type="WBParaSite" id="L893_g10933.t1"/>
    </source>
</evidence>
<dbReference type="WBParaSite" id="L893_g10933.t1">
    <property type="protein sequence ID" value="L893_g10933.t1"/>
    <property type="gene ID" value="L893_g10933"/>
</dbReference>
<keyword evidence="1" id="KW-1185">Reference proteome</keyword>
<evidence type="ECO:0000313" key="1">
    <source>
        <dbReference type="Proteomes" id="UP000095287"/>
    </source>
</evidence>
<name>A0A1I7XZ01_9BILA</name>
<organism evidence="1 2">
    <name type="scientific">Steinernema glaseri</name>
    <dbReference type="NCBI Taxonomy" id="37863"/>
    <lineage>
        <taxon>Eukaryota</taxon>
        <taxon>Metazoa</taxon>
        <taxon>Ecdysozoa</taxon>
        <taxon>Nematoda</taxon>
        <taxon>Chromadorea</taxon>
        <taxon>Rhabditida</taxon>
        <taxon>Tylenchina</taxon>
        <taxon>Panagrolaimomorpha</taxon>
        <taxon>Strongyloidoidea</taxon>
        <taxon>Steinernematidae</taxon>
        <taxon>Steinernema</taxon>
    </lineage>
</organism>
<accession>A0A1I7XZ01</accession>
<dbReference type="AlphaFoldDB" id="A0A1I7XZ01"/>
<sequence length="66" mass="7448">MYDIEGDEDDEVRVYSKCTFAVDGELLAVQKEVQELRGKVSRDHLAAVEHFTFQSAAEEVDRVDGT</sequence>
<proteinExistence type="predicted"/>
<protein>
    <submittedName>
        <fullName evidence="2">ADF-H domain-containing protein</fullName>
    </submittedName>
</protein>
<dbReference type="Proteomes" id="UP000095287">
    <property type="component" value="Unplaced"/>
</dbReference>
<reference evidence="2" key="1">
    <citation type="submission" date="2016-11" db="UniProtKB">
        <authorList>
            <consortium name="WormBaseParasite"/>
        </authorList>
    </citation>
    <scope>IDENTIFICATION</scope>
</reference>